<dbReference type="EMBL" id="JARPOI010000016">
    <property type="protein sequence ID" value="KAJ9146305.1"/>
    <property type="molecule type" value="Genomic_DNA"/>
</dbReference>
<evidence type="ECO:0000313" key="7">
    <source>
        <dbReference type="Proteomes" id="UP001174677"/>
    </source>
</evidence>
<feature type="chain" id="PRO_5046261308" evidence="5">
    <location>
        <begin position="27"/>
        <end position="391"/>
    </location>
</feature>
<feature type="signal peptide" evidence="5">
    <location>
        <begin position="1"/>
        <end position="26"/>
    </location>
</feature>
<dbReference type="InterPro" id="IPR035669">
    <property type="entry name" value="SGNH_plant_lipase-like"/>
</dbReference>
<evidence type="ECO:0000256" key="5">
    <source>
        <dbReference type="SAM" id="SignalP"/>
    </source>
</evidence>
<dbReference type="PANTHER" id="PTHR22835:SF292">
    <property type="entry name" value="ESTERASE-LIKE ISOFORM X1"/>
    <property type="match status" value="1"/>
</dbReference>
<evidence type="ECO:0000313" key="6">
    <source>
        <dbReference type="EMBL" id="KAJ9146305.1"/>
    </source>
</evidence>
<keyword evidence="3" id="KW-0378">Hydrolase</keyword>
<proteinExistence type="inferred from homology"/>
<dbReference type="Pfam" id="PF00657">
    <property type="entry name" value="Lipase_GDSL"/>
    <property type="match status" value="1"/>
</dbReference>
<dbReference type="Gene3D" id="3.40.50.1110">
    <property type="entry name" value="SGNH hydrolase"/>
    <property type="match status" value="1"/>
</dbReference>
<keyword evidence="4" id="KW-0325">Glycoprotein</keyword>
<gene>
    <name evidence="6" type="ORF">P3X46_028587</name>
</gene>
<dbReference type="InterPro" id="IPR001087">
    <property type="entry name" value="GDSL"/>
</dbReference>
<evidence type="ECO:0000256" key="3">
    <source>
        <dbReference type="ARBA" id="ARBA00022801"/>
    </source>
</evidence>
<dbReference type="InterPro" id="IPR036514">
    <property type="entry name" value="SGNH_hydro_sf"/>
</dbReference>
<evidence type="ECO:0000256" key="4">
    <source>
        <dbReference type="ARBA" id="ARBA00023180"/>
    </source>
</evidence>
<name>A0ABQ9KPK8_HEVBR</name>
<comment type="similarity">
    <text evidence="1">Belongs to the 'GDSL' lipolytic enzyme family.</text>
</comment>
<dbReference type="Proteomes" id="UP001174677">
    <property type="component" value="Chromosome 16"/>
</dbReference>
<dbReference type="PANTHER" id="PTHR22835">
    <property type="entry name" value="ZINC FINGER FYVE DOMAIN CONTAINING PROTEIN"/>
    <property type="match status" value="1"/>
</dbReference>
<organism evidence="6 7">
    <name type="scientific">Hevea brasiliensis</name>
    <name type="common">Para rubber tree</name>
    <name type="synonym">Siphonia brasiliensis</name>
    <dbReference type="NCBI Taxonomy" id="3981"/>
    <lineage>
        <taxon>Eukaryota</taxon>
        <taxon>Viridiplantae</taxon>
        <taxon>Streptophyta</taxon>
        <taxon>Embryophyta</taxon>
        <taxon>Tracheophyta</taxon>
        <taxon>Spermatophyta</taxon>
        <taxon>Magnoliopsida</taxon>
        <taxon>eudicotyledons</taxon>
        <taxon>Gunneridae</taxon>
        <taxon>Pentapetalae</taxon>
        <taxon>rosids</taxon>
        <taxon>fabids</taxon>
        <taxon>Malpighiales</taxon>
        <taxon>Euphorbiaceae</taxon>
        <taxon>Crotonoideae</taxon>
        <taxon>Micrandreae</taxon>
        <taxon>Hevea</taxon>
    </lineage>
</organism>
<accession>A0ABQ9KPK8</accession>
<keyword evidence="2 5" id="KW-0732">Signal</keyword>
<dbReference type="CDD" id="cd01837">
    <property type="entry name" value="SGNH_plant_lipase_like"/>
    <property type="match status" value="1"/>
</dbReference>
<keyword evidence="7" id="KW-1185">Reference proteome</keyword>
<protein>
    <submittedName>
        <fullName evidence="6">Uncharacterized protein</fullName>
    </submittedName>
</protein>
<evidence type="ECO:0000256" key="1">
    <source>
        <dbReference type="ARBA" id="ARBA00008668"/>
    </source>
</evidence>
<comment type="caution">
    <text evidence="6">The sequence shown here is derived from an EMBL/GenBank/DDBJ whole genome shotgun (WGS) entry which is preliminary data.</text>
</comment>
<sequence>MEFPETNNNPIITLSFLLCMLSLAYASETCDFPAIFNFGDSNSDTGGKAAAFYPLNPPYGETFFHRSTGRYSDGRLIIDFIAESFNLPYLSPYLSSLGSNFKHGADFATAGSTIKLPTTIIPAHGGFSPFYLDVQYSQFRQFIPRSQFIRETGGIFAELVPEEYYFEKALYTFDIGQNDLTEGFLNLTVEEVNATVPDLVNSFSANVKKIYDLGARTFWIHNTGPIGCLSFILTYFPWAEKDSAGCAKAYNEVAQHFNHKLEEIVAQLRKDLPLATFVHVDIYSVKYSLFSEPEKHGFEFPLITCCGYGGKYNFSVTAPCGDTVTADDGTKIVVGSCACPSVRVNWDGAHYTEAANEYFFDQISTGAFSDPPVPLNMACHKTESLRTLASV</sequence>
<evidence type="ECO:0000256" key="2">
    <source>
        <dbReference type="ARBA" id="ARBA00022729"/>
    </source>
</evidence>
<reference evidence="6" key="1">
    <citation type="journal article" date="2023" name="Plant Biotechnol. J.">
        <title>Chromosome-level wild Hevea brasiliensis genome provides new tools for genomic-assisted breeding and valuable loci to elevate rubber yield.</title>
        <authorList>
            <person name="Cheng H."/>
            <person name="Song X."/>
            <person name="Hu Y."/>
            <person name="Wu T."/>
            <person name="Yang Q."/>
            <person name="An Z."/>
            <person name="Feng S."/>
            <person name="Deng Z."/>
            <person name="Wu W."/>
            <person name="Zeng X."/>
            <person name="Tu M."/>
            <person name="Wang X."/>
            <person name="Huang H."/>
        </authorList>
    </citation>
    <scope>NUCLEOTIDE SEQUENCE</scope>
    <source>
        <strain evidence="6">MT/VB/25A 57/8</strain>
    </source>
</reference>